<dbReference type="EMBL" id="JABWDY010008600">
    <property type="protein sequence ID" value="KAF5202095.1"/>
    <property type="molecule type" value="Genomic_DNA"/>
</dbReference>
<dbReference type="OrthoDB" id="619536at2759"/>
<evidence type="ECO:0000256" key="3">
    <source>
        <dbReference type="ARBA" id="ARBA00004771"/>
    </source>
</evidence>
<evidence type="ECO:0000256" key="5">
    <source>
        <dbReference type="ARBA" id="ARBA00022679"/>
    </source>
</evidence>
<comment type="catalytic activity">
    <reaction evidence="9">
        <text>a long chain fatty alcohol + a fatty acyl-CoA = a long-chain alcohol wax ester + CoA</text>
        <dbReference type="Rhea" id="RHEA:38443"/>
        <dbReference type="ChEBI" id="CHEBI:17135"/>
        <dbReference type="ChEBI" id="CHEBI:57287"/>
        <dbReference type="ChEBI" id="CHEBI:77636"/>
        <dbReference type="ChEBI" id="CHEBI:235323"/>
        <dbReference type="EC" id="2.3.1.75"/>
    </reaction>
</comment>
<sequence>MATYYESNFVEFGDEELKPMSPSSQCLNTDDLSLCILGVAESEIPIDVDKIMVPLRTDLLRVNIGFHSIVVRKNRKQWWQQVKVRFEDHVVIPTFPHGLSPESYSQYFDDYLSKIALDKLPETRPLWELHIIKYPTKTAAGTMVFKMHHALGDGFSIMGAIFSVLKRADNPSLPLTFPSVTTRSEEKRNNVCKSGLSLISGCFNTVFDILNSMVHTAWFGDSQSAVRSGTHLVERLPMEITRITFSLDDIRQVKSKLGASVNDVVCGMIFYGVHLYTKMVDKNPKHSSKTALVLLNTRMLSGYRSLEEMLKNDMWGNQFAFMHIPLPSYSDGQKVDLKRFIFKARKIIKRNRNSMAVYLNGVLLSLMGILKGSEAVSKYVHSIMENASFCISNMVGPMEKMAIADHPISSIYFTVSGAPQSLIFPVISYMGKLTIVISGEKGFIDTQLLASCMNEAFKKIAEETAIDVAHGDPSISC</sequence>
<dbReference type="GO" id="GO:0005886">
    <property type="term" value="C:plasma membrane"/>
    <property type="evidence" value="ECO:0007669"/>
    <property type="project" value="UniProtKB-SubCell"/>
</dbReference>
<evidence type="ECO:0000259" key="11">
    <source>
        <dbReference type="Pfam" id="PF03007"/>
    </source>
</evidence>
<comment type="similarity">
    <text evidence="8">In the N-terminal section; belongs to the long-chain O-acyltransferase family.</text>
</comment>
<proteinExistence type="inferred from homology"/>
<comment type="caution">
    <text evidence="13">The sequence shown here is derived from an EMBL/GenBank/DDBJ whole genome shotgun (WGS) entry which is preliminary data.</text>
</comment>
<dbReference type="GO" id="GO:0047196">
    <property type="term" value="F:long-chain-alcohol O-fatty-acyltransferase activity"/>
    <property type="evidence" value="ECO:0007669"/>
    <property type="project" value="UniProtKB-EC"/>
</dbReference>
<dbReference type="InterPro" id="IPR045034">
    <property type="entry name" value="O-acyltransferase_WSD1-like"/>
</dbReference>
<dbReference type="Proteomes" id="UP000554482">
    <property type="component" value="Unassembled WGS sequence"/>
</dbReference>
<evidence type="ECO:0000256" key="10">
    <source>
        <dbReference type="ARBA" id="ARBA00048109"/>
    </source>
</evidence>
<evidence type="ECO:0000256" key="2">
    <source>
        <dbReference type="ARBA" id="ARBA00004586"/>
    </source>
</evidence>
<dbReference type="PANTHER" id="PTHR31650">
    <property type="entry name" value="O-ACYLTRANSFERASE (WSD1-LIKE) FAMILY PROTEIN"/>
    <property type="match status" value="1"/>
</dbReference>
<comment type="pathway">
    <text evidence="4">Lipid metabolism.</text>
</comment>
<evidence type="ECO:0000256" key="6">
    <source>
        <dbReference type="ARBA" id="ARBA00022824"/>
    </source>
</evidence>
<dbReference type="GO" id="GO:0019432">
    <property type="term" value="P:triglyceride biosynthetic process"/>
    <property type="evidence" value="ECO:0007669"/>
    <property type="project" value="UniProtKB-UniPathway"/>
</dbReference>
<evidence type="ECO:0000256" key="9">
    <source>
        <dbReference type="ARBA" id="ARBA00047604"/>
    </source>
</evidence>
<reference evidence="13 14" key="1">
    <citation type="submission" date="2020-06" db="EMBL/GenBank/DDBJ databases">
        <title>Transcriptomic and genomic resources for Thalictrum thalictroides and T. hernandezii: Facilitating candidate gene discovery in an emerging model plant lineage.</title>
        <authorList>
            <person name="Arias T."/>
            <person name="Riano-Pachon D.M."/>
            <person name="Di Stilio V.S."/>
        </authorList>
    </citation>
    <scope>NUCLEOTIDE SEQUENCE [LARGE SCALE GENOMIC DNA]</scope>
    <source>
        <strain evidence="14">cv. WT478/WT964</strain>
        <tissue evidence="13">Leaves</tissue>
    </source>
</reference>
<dbReference type="Pfam" id="PF06974">
    <property type="entry name" value="WS_DGAT_C"/>
    <property type="match status" value="1"/>
</dbReference>
<evidence type="ECO:0000256" key="7">
    <source>
        <dbReference type="ARBA" id="ARBA00023315"/>
    </source>
</evidence>
<dbReference type="GO" id="GO:0004144">
    <property type="term" value="F:diacylglycerol O-acyltransferase activity"/>
    <property type="evidence" value="ECO:0007669"/>
    <property type="project" value="UniProtKB-EC"/>
</dbReference>
<keyword evidence="7 13" id="KW-0012">Acyltransferase</keyword>
<gene>
    <name evidence="13" type="ORF">FRX31_008316</name>
</gene>
<name>A0A7J6WZU0_THATH</name>
<evidence type="ECO:0000256" key="4">
    <source>
        <dbReference type="ARBA" id="ARBA00005189"/>
    </source>
</evidence>
<comment type="subcellular location">
    <subcellularLocation>
        <location evidence="1">Cell membrane</location>
        <topology evidence="1">Single-pass membrane protein</topology>
    </subcellularLocation>
    <subcellularLocation>
        <location evidence="2">Endoplasmic reticulum membrane</location>
    </subcellularLocation>
</comment>
<comment type="pathway">
    <text evidence="3">Glycerolipid metabolism; triacylglycerol biosynthesis.</text>
</comment>
<keyword evidence="6" id="KW-0256">Endoplasmic reticulum</keyword>
<dbReference type="UniPathway" id="UPA00282"/>
<feature type="domain" description="O-acyltransferase WSD1-like N-terminal" evidence="11">
    <location>
        <begin position="106"/>
        <end position="265"/>
    </location>
</feature>
<dbReference type="GO" id="GO:0005789">
    <property type="term" value="C:endoplasmic reticulum membrane"/>
    <property type="evidence" value="ECO:0007669"/>
    <property type="project" value="UniProtKB-SubCell"/>
</dbReference>
<keyword evidence="14" id="KW-1185">Reference proteome</keyword>
<evidence type="ECO:0000313" key="13">
    <source>
        <dbReference type="EMBL" id="KAF5202095.1"/>
    </source>
</evidence>
<evidence type="ECO:0000256" key="8">
    <source>
        <dbReference type="ARBA" id="ARBA00024360"/>
    </source>
</evidence>
<dbReference type="AlphaFoldDB" id="A0A7J6WZU0"/>
<dbReference type="InterPro" id="IPR004255">
    <property type="entry name" value="O-acyltransferase_WSD1_N"/>
</dbReference>
<dbReference type="Pfam" id="PF03007">
    <property type="entry name" value="WS_DGAT_cat"/>
    <property type="match status" value="1"/>
</dbReference>
<protein>
    <submittedName>
        <fullName evidence="13">O-acyltransferase wsd1</fullName>
    </submittedName>
</protein>
<organism evidence="13 14">
    <name type="scientific">Thalictrum thalictroides</name>
    <name type="common">Rue-anemone</name>
    <name type="synonym">Anemone thalictroides</name>
    <dbReference type="NCBI Taxonomy" id="46969"/>
    <lineage>
        <taxon>Eukaryota</taxon>
        <taxon>Viridiplantae</taxon>
        <taxon>Streptophyta</taxon>
        <taxon>Embryophyta</taxon>
        <taxon>Tracheophyta</taxon>
        <taxon>Spermatophyta</taxon>
        <taxon>Magnoliopsida</taxon>
        <taxon>Ranunculales</taxon>
        <taxon>Ranunculaceae</taxon>
        <taxon>Thalictroideae</taxon>
        <taxon>Thalictrum</taxon>
    </lineage>
</organism>
<accession>A0A7J6WZU0</accession>
<feature type="domain" description="O-acyltransferase WSD1 C-terminal" evidence="12">
    <location>
        <begin position="315"/>
        <end position="460"/>
    </location>
</feature>
<dbReference type="PANTHER" id="PTHR31650:SF34">
    <property type="entry name" value="O-ACYLTRANSFERASE WSD1-LIKE ISOFORM X1"/>
    <property type="match status" value="1"/>
</dbReference>
<evidence type="ECO:0000256" key="1">
    <source>
        <dbReference type="ARBA" id="ARBA00004162"/>
    </source>
</evidence>
<keyword evidence="5 13" id="KW-0808">Transferase</keyword>
<evidence type="ECO:0000259" key="12">
    <source>
        <dbReference type="Pfam" id="PF06974"/>
    </source>
</evidence>
<dbReference type="InterPro" id="IPR009721">
    <property type="entry name" value="O-acyltransferase_WSD1_C"/>
</dbReference>
<evidence type="ECO:0000313" key="14">
    <source>
        <dbReference type="Proteomes" id="UP000554482"/>
    </source>
</evidence>
<comment type="catalytic activity">
    <reaction evidence="10">
        <text>an acyl-CoA + a 1,2-diacyl-sn-glycerol = a triacyl-sn-glycerol + CoA</text>
        <dbReference type="Rhea" id="RHEA:10868"/>
        <dbReference type="ChEBI" id="CHEBI:17815"/>
        <dbReference type="ChEBI" id="CHEBI:57287"/>
        <dbReference type="ChEBI" id="CHEBI:58342"/>
        <dbReference type="ChEBI" id="CHEBI:64615"/>
        <dbReference type="EC" id="2.3.1.20"/>
    </reaction>
</comment>